<evidence type="ECO:0008006" key="3">
    <source>
        <dbReference type="Google" id="ProtNLM"/>
    </source>
</evidence>
<evidence type="ECO:0000313" key="2">
    <source>
        <dbReference type="Proteomes" id="UP000216752"/>
    </source>
</evidence>
<reference evidence="1" key="1">
    <citation type="submission" date="2024-05" db="EMBL/GenBank/DDBJ databases">
        <title>Isolation and characterization of Sporomusa carbonis sp. nov., a carboxydotrophic hydrogenogen in the genus of Sporomusa isolated from a charcoal burning pile.</title>
        <authorList>
            <person name="Boeer T."/>
            <person name="Rosenbaum F."/>
            <person name="Eysell L."/>
            <person name="Mueller V."/>
            <person name="Daniel R."/>
            <person name="Poehlein A."/>
        </authorList>
    </citation>
    <scope>NUCLEOTIDE SEQUENCE [LARGE SCALE GENOMIC DNA]</scope>
    <source>
        <strain evidence="1">DSM 10669</strain>
    </source>
</reference>
<dbReference type="Proteomes" id="UP000216752">
    <property type="component" value="Chromosome"/>
</dbReference>
<proteinExistence type="predicted"/>
<gene>
    <name evidence="1" type="ORF">SPSIL_057000</name>
</gene>
<accession>A0ABZ3IVC7</accession>
<dbReference type="RefSeq" id="WP_094606545.1">
    <property type="nucleotide sequence ID" value="NZ_CP155573.1"/>
</dbReference>
<name>A0ABZ3IVC7_9FIRM</name>
<dbReference type="EMBL" id="CP155573">
    <property type="protein sequence ID" value="XFO69466.1"/>
    <property type="molecule type" value="Genomic_DNA"/>
</dbReference>
<protein>
    <recommendedName>
        <fullName evidence="3">Spo0E like sporulation regulatory protein</fullName>
    </recommendedName>
</protein>
<organism evidence="1 2">
    <name type="scientific">Sporomusa silvacetica DSM 10669</name>
    <dbReference type="NCBI Taxonomy" id="1123289"/>
    <lineage>
        <taxon>Bacteria</taxon>
        <taxon>Bacillati</taxon>
        <taxon>Bacillota</taxon>
        <taxon>Negativicutes</taxon>
        <taxon>Selenomonadales</taxon>
        <taxon>Sporomusaceae</taxon>
        <taxon>Sporomusa</taxon>
    </lineage>
</organism>
<keyword evidence="2" id="KW-1185">Reference proteome</keyword>
<evidence type="ECO:0000313" key="1">
    <source>
        <dbReference type="EMBL" id="XFO69466.1"/>
    </source>
</evidence>
<sequence length="59" mass="6837">MLEVFKAVEKKRTELEQLRIIIQATEITYRQKGEIPTAERLKILETNLAKAIHILSTES</sequence>